<dbReference type="Proteomes" id="UP000697995">
    <property type="component" value="Unassembled WGS sequence"/>
</dbReference>
<comment type="caution">
    <text evidence="2">The sequence shown here is derived from an EMBL/GenBank/DDBJ whole genome shotgun (WGS) entry which is preliminary data.</text>
</comment>
<organism evidence="2 3">
    <name type="scientific">Paracraurococcus ruber</name>
    <dbReference type="NCBI Taxonomy" id="77675"/>
    <lineage>
        <taxon>Bacteria</taxon>
        <taxon>Pseudomonadati</taxon>
        <taxon>Pseudomonadota</taxon>
        <taxon>Alphaproteobacteria</taxon>
        <taxon>Acetobacterales</taxon>
        <taxon>Roseomonadaceae</taxon>
        <taxon>Paracraurococcus</taxon>
    </lineage>
</organism>
<accession>A0ABS1CUD7</accession>
<gene>
    <name evidence="2" type="ORF">CKO45_06930</name>
</gene>
<sequence>MRPLHRAIAGYYAGRLARFGATPLGVDWTCMPTQHLRHLQLLRLCDTTAPATVNDLGCGYGALLELLEDRHPGWAVDYCGVDVAAAMVRAARRRWRGRPATRFATGAAPPRGADYGLASGIFNVRLDHDLIVWEAMVAATLAALARTSRRGFAVNLLLPPAKPGLYAAPPERWAAHCRDRLGLVVEVVAGYGLPEATLIARVPPG</sequence>
<protein>
    <recommendedName>
        <fullName evidence="1">Methyltransferase domain-containing protein</fullName>
    </recommendedName>
</protein>
<proteinExistence type="predicted"/>
<dbReference type="Pfam" id="PF13649">
    <property type="entry name" value="Methyltransf_25"/>
    <property type="match status" value="1"/>
</dbReference>
<reference evidence="2 3" key="1">
    <citation type="journal article" date="2020" name="Microorganisms">
        <title>Osmotic Adaptation and Compatible Solute Biosynthesis of Phototrophic Bacteria as Revealed from Genome Analyses.</title>
        <authorList>
            <person name="Imhoff J.F."/>
            <person name="Rahn T."/>
            <person name="Kunzel S."/>
            <person name="Keller A."/>
            <person name="Neulinger S.C."/>
        </authorList>
    </citation>
    <scope>NUCLEOTIDE SEQUENCE [LARGE SCALE GENOMIC DNA]</scope>
    <source>
        <strain evidence="2 3">DSM 15382</strain>
    </source>
</reference>
<dbReference type="EMBL" id="NRSG01000034">
    <property type="protein sequence ID" value="MBK1657963.1"/>
    <property type="molecule type" value="Genomic_DNA"/>
</dbReference>
<dbReference type="InterPro" id="IPR041698">
    <property type="entry name" value="Methyltransf_25"/>
</dbReference>
<keyword evidence="3" id="KW-1185">Reference proteome</keyword>
<dbReference type="Gene3D" id="3.40.50.150">
    <property type="entry name" value="Vaccinia Virus protein VP39"/>
    <property type="match status" value="1"/>
</dbReference>
<dbReference type="SUPFAM" id="SSF53335">
    <property type="entry name" value="S-adenosyl-L-methionine-dependent methyltransferases"/>
    <property type="match status" value="1"/>
</dbReference>
<name>A0ABS1CUD7_9PROT</name>
<evidence type="ECO:0000259" key="1">
    <source>
        <dbReference type="Pfam" id="PF13649"/>
    </source>
</evidence>
<feature type="domain" description="Methyltransferase" evidence="1">
    <location>
        <begin position="54"/>
        <end position="108"/>
    </location>
</feature>
<dbReference type="InterPro" id="IPR029063">
    <property type="entry name" value="SAM-dependent_MTases_sf"/>
</dbReference>
<evidence type="ECO:0000313" key="3">
    <source>
        <dbReference type="Proteomes" id="UP000697995"/>
    </source>
</evidence>
<evidence type="ECO:0000313" key="2">
    <source>
        <dbReference type="EMBL" id="MBK1657963.1"/>
    </source>
</evidence>